<proteinExistence type="predicted"/>
<evidence type="ECO:0000256" key="6">
    <source>
        <dbReference type="SAM" id="MobiDB-lite"/>
    </source>
</evidence>
<dbReference type="Gene3D" id="3.80.10.10">
    <property type="entry name" value="Ribonuclease Inhibitor"/>
    <property type="match status" value="1"/>
</dbReference>
<evidence type="ECO:0000256" key="1">
    <source>
        <dbReference type="ARBA" id="ARBA00004191"/>
    </source>
</evidence>
<evidence type="ECO:0000256" key="4">
    <source>
        <dbReference type="ARBA" id="ARBA00022729"/>
    </source>
</evidence>
<feature type="region of interest" description="Disordered" evidence="6">
    <location>
        <begin position="341"/>
        <end position="371"/>
    </location>
</feature>
<keyword evidence="8" id="KW-1185">Reference proteome</keyword>
<dbReference type="InterPro" id="IPR036941">
    <property type="entry name" value="Rcpt_L-dom_sf"/>
</dbReference>
<gene>
    <name evidence="7" type="ORF">DL89DRAFT_269096</name>
</gene>
<feature type="compositionally biased region" description="Low complexity" evidence="6">
    <location>
        <begin position="348"/>
        <end position="371"/>
    </location>
</feature>
<dbReference type="InterPro" id="IPR051648">
    <property type="entry name" value="CWI-Assembly_Regulator"/>
</dbReference>
<dbReference type="GO" id="GO:0005886">
    <property type="term" value="C:plasma membrane"/>
    <property type="evidence" value="ECO:0007669"/>
    <property type="project" value="TreeGrafter"/>
</dbReference>
<keyword evidence="3" id="KW-0964">Secreted</keyword>
<dbReference type="GeneID" id="63804803"/>
<dbReference type="EMBL" id="MCFD01000011">
    <property type="protein sequence ID" value="ORX67916.1"/>
    <property type="molecule type" value="Genomic_DNA"/>
</dbReference>
<dbReference type="GO" id="GO:0009277">
    <property type="term" value="C:fungal-type cell wall"/>
    <property type="evidence" value="ECO:0007669"/>
    <property type="project" value="TreeGrafter"/>
</dbReference>
<evidence type="ECO:0000256" key="3">
    <source>
        <dbReference type="ARBA" id="ARBA00022525"/>
    </source>
</evidence>
<keyword evidence="2" id="KW-0134">Cell wall</keyword>
<dbReference type="SUPFAM" id="SSF52058">
    <property type="entry name" value="L domain-like"/>
    <property type="match status" value="2"/>
</dbReference>
<accession>A0A1Y1W3Q0</accession>
<dbReference type="Gene3D" id="3.80.20.20">
    <property type="entry name" value="Receptor L-domain"/>
    <property type="match status" value="1"/>
</dbReference>
<comment type="subcellular location">
    <subcellularLocation>
        <location evidence="1">Secreted</location>
        <location evidence="1">Cell wall</location>
    </subcellularLocation>
</comment>
<dbReference type="STRING" id="61395.A0A1Y1W3Q0"/>
<dbReference type="PANTHER" id="PTHR31018">
    <property type="entry name" value="SPORULATION-SPECIFIC PROTEIN-RELATED"/>
    <property type="match status" value="1"/>
</dbReference>
<keyword evidence="5" id="KW-0325">Glycoprotein</keyword>
<sequence length="390" mass="41636">MRGRVSAKSSYDVGACNKDISAKSQSDIDTINACKKYEGNVLIDGDNGLSGLGSLSLDTLQKIDGDLTVQNMYGLETVSLASLSSVNAFRFLNNTKLYKIAAPSLYDVKDFQVIVNPNLKTLQYKNVTDVDNFQLIDTYVDLLGKFVAAEPKNIEILSNSQLKQLDFSSVKKTSGYINIANNARDANVTFSALTEVAGNVSFGNVGSLDISKLSAVGYDFSLYTNTFKNISVPLEQAKKSITINANNQLVSLQFPELTSIGSSLNIINNTKFRSIDSSTFPQLKTIDAGSFYVGNIDNITFPKLTKIKGVFNVTGSGDLDCSSFKKSFGSKGDVKCNVVRDAEDDEGGSSSKSKGSSGSKNSSKDSSGASRSTTVAAMLSGAAFVVAAYL</sequence>
<dbReference type="PANTHER" id="PTHR31018:SF3">
    <property type="entry name" value="RECEPTOR PROTEIN-TYROSINE KINASE"/>
    <property type="match status" value="1"/>
</dbReference>
<protein>
    <recommendedName>
        <fullName evidence="9">RNI-like protein</fullName>
    </recommendedName>
</protein>
<dbReference type="GO" id="GO:0009986">
    <property type="term" value="C:cell surface"/>
    <property type="evidence" value="ECO:0007669"/>
    <property type="project" value="TreeGrafter"/>
</dbReference>
<name>A0A1Y1W3Q0_9FUNG</name>
<evidence type="ECO:0000313" key="8">
    <source>
        <dbReference type="Proteomes" id="UP000193922"/>
    </source>
</evidence>
<comment type="caution">
    <text evidence="7">The sequence shown here is derived from an EMBL/GenBank/DDBJ whole genome shotgun (WGS) entry which is preliminary data.</text>
</comment>
<dbReference type="GO" id="GO:0031505">
    <property type="term" value="P:fungal-type cell wall organization"/>
    <property type="evidence" value="ECO:0007669"/>
    <property type="project" value="TreeGrafter"/>
</dbReference>
<evidence type="ECO:0008006" key="9">
    <source>
        <dbReference type="Google" id="ProtNLM"/>
    </source>
</evidence>
<organism evidence="7 8">
    <name type="scientific">Linderina pennispora</name>
    <dbReference type="NCBI Taxonomy" id="61395"/>
    <lineage>
        <taxon>Eukaryota</taxon>
        <taxon>Fungi</taxon>
        <taxon>Fungi incertae sedis</taxon>
        <taxon>Zoopagomycota</taxon>
        <taxon>Kickxellomycotina</taxon>
        <taxon>Kickxellomycetes</taxon>
        <taxon>Kickxellales</taxon>
        <taxon>Kickxellaceae</taxon>
        <taxon>Linderina</taxon>
    </lineage>
</organism>
<dbReference type="Proteomes" id="UP000193922">
    <property type="component" value="Unassembled WGS sequence"/>
</dbReference>
<evidence type="ECO:0000256" key="5">
    <source>
        <dbReference type="ARBA" id="ARBA00023180"/>
    </source>
</evidence>
<keyword evidence="4" id="KW-0732">Signal</keyword>
<dbReference type="AlphaFoldDB" id="A0A1Y1W3Q0"/>
<evidence type="ECO:0000256" key="2">
    <source>
        <dbReference type="ARBA" id="ARBA00022512"/>
    </source>
</evidence>
<dbReference type="RefSeq" id="XP_040741762.1">
    <property type="nucleotide sequence ID" value="XM_040888155.1"/>
</dbReference>
<reference evidence="7 8" key="1">
    <citation type="submission" date="2016-07" db="EMBL/GenBank/DDBJ databases">
        <title>Pervasive Adenine N6-methylation of Active Genes in Fungi.</title>
        <authorList>
            <consortium name="DOE Joint Genome Institute"/>
            <person name="Mondo S.J."/>
            <person name="Dannebaum R.O."/>
            <person name="Kuo R.C."/>
            <person name="Labutti K."/>
            <person name="Haridas S."/>
            <person name="Kuo A."/>
            <person name="Salamov A."/>
            <person name="Ahrendt S.R."/>
            <person name="Lipzen A."/>
            <person name="Sullivan W."/>
            <person name="Andreopoulos W.B."/>
            <person name="Clum A."/>
            <person name="Lindquist E."/>
            <person name="Daum C."/>
            <person name="Ramamoorthy G.K."/>
            <person name="Gryganskyi A."/>
            <person name="Culley D."/>
            <person name="Magnuson J.K."/>
            <person name="James T.Y."/>
            <person name="O'Malley M.A."/>
            <person name="Stajich J.E."/>
            <person name="Spatafora J.W."/>
            <person name="Visel A."/>
            <person name="Grigoriev I.V."/>
        </authorList>
    </citation>
    <scope>NUCLEOTIDE SEQUENCE [LARGE SCALE GENOMIC DNA]</scope>
    <source>
        <strain evidence="7 8">ATCC 12442</strain>
    </source>
</reference>
<evidence type="ECO:0000313" key="7">
    <source>
        <dbReference type="EMBL" id="ORX67916.1"/>
    </source>
</evidence>
<dbReference type="InterPro" id="IPR032675">
    <property type="entry name" value="LRR_dom_sf"/>
</dbReference>
<dbReference type="OrthoDB" id="536881at2759"/>